<protein>
    <submittedName>
        <fullName evidence="1">Uncharacterized protein</fullName>
    </submittedName>
</protein>
<dbReference type="RefSeq" id="WP_063262838.1">
    <property type="nucleotide sequence ID" value="NZ_LJKE01000104.1"/>
</dbReference>
<accession>A0A164L9Q5</accession>
<dbReference type="Proteomes" id="UP000076482">
    <property type="component" value="Unassembled WGS sequence"/>
</dbReference>
<evidence type="ECO:0000313" key="1">
    <source>
        <dbReference type="EMBL" id="KZD55579.1"/>
    </source>
</evidence>
<evidence type="ECO:0000313" key="2">
    <source>
        <dbReference type="Proteomes" id="UP000076482"/>
    </source>
</evidence>
<dbReference type="EMBL" id="LJKE01000104">
    <property type="protein sequence ID" value="KZD55579.1"/>
    <property type="molecule type" value="Genomic_DNA"/>
</dbReference>
<dbReference type="PATRIC" id="fig|1396.535.peg.5875"/>
<name>A0A164L9Q5_BACCE</name>
<organism evidence="1 2">
    <name type="scientific">Bacillus cereus</name>
    <dbReference type="NCBI Taxonomy" id="1396"/>
    <lineage>
        <taxon>Bacteria</taxon>
        <taxon>Bacillati</taxon>
        <taxon>Bacillota</taxon>
        <taxon>Bacilli</taxon>
        <taxon>Bacillales</taxon>
        <taxon>Bacillaceae</taxon>
        <taxon>Bacillus</taxon>
        <taxon>Bacillus cereus group</taxon>
    </lineage>
</organism>
<sequence>MKNNIEITITTGNAAFDGDKTIEFARIIKKLAQSIEHGSVPARLMDLNGNKVGEVVVDGEKEIERFDSDSIYIEISTSNAAFEEAGTEYEVSRILNKLVEDSVHGSIPSSLRDINGHKVGTVTEN</sequence>
<proteinExistence type="predicted"/>
<gene>
    <name evidence="1" type="ORF">B4088_5324</name>
</gene>
<reference evidence="1 2" key="1">
    <citation type="submission" date="2015-09" db="EMBL/GenBank/DDBJ databases">
        <title>Bacillus cereus food isolates.</title>
        <authorList>
            <person name="Boekhorst J."/>
        </authorList>
    </citation>
    <scope>NUCLEOTIDE SEQUENCE [LARGE SCALE GENOMIC DNA]</scope>
    <source>
        <strain evidence="1 2">B4088</strain>
    </source>
</reference>
<comment type="caution">
    <text evidence="1">The sequence shown here is derived from an EMBL/GenBank/DDBJ whole genome shotgun (WGS) entry which is preliminary data.</text>
</comment>
<dbReference type="AlphaFoldDB" id="A0A164L9Q5"/>